<dbReference type="RefSeq" id="WP_213123346.1">
    <property type="nucleotide sequence ID" value="NZ_JAGYPG010000001.1"/>
</dbReference>
<keyword evidence="1" id="KW-0812">Transmembrane</keyword>
<protein>
    <submittedName>
        <fullName evidence="2">YesL family protein</fullName>
    </submittedName>
</protein>
<dbReference type="Pfam" id="PF04854">
    <property type="entry name" value="DUF624"/>
    <property type="match status" value="1"/>
</dbReference>
<proteinExistence type="predicted"/>
<feature type="transmembrane region" description="Helical" evidence="1">
    <location>
        <begin position="12"/>
        <end position="40"/>
    </location>
</feature>
<evidence type="ECO:0000256" key="1">
    <source>
        <dbReference type="SAM" id="Phobius"/>
    </source>
</evidence>
<feature type="transmembrane region" description="Helical" evidence="1">
    <location>
        <begin position="100"/>
        <end position="119"/>
    </location>
</feature>
<dbReference type="Proteomes" id="UP000681414">
    <property type="component" value="Unassembled WGS sequence"/>
</dbReference>
<keyword evidence="3" id="KW-1185">Reference proteome</keyword>
<dbReference type="EMBL" id="JAGYPG010000001">
    <property type="protein sequence ID" value="MBS4194131.1"/>
    <property type="molecule type" value="Genomic_DNA"/>
</dbReference>
<feature type="transmembrane region" description="Helical" evidence="1">
    <location>
        <begin position="180"/>
        <end position="209"/>
    </location>
</feature>
<dbReference type="InterPro" id="IPR006938">
    <property type="entry name" value="DUF624"/>
</dbReference>
<evidence type="ECO:0000313" key="2">
    <source>
        <dbReference type="EMBL" id="MBS4194131.1"/>
    </source>
</evidence>
<name>A0A942TC98_9BACI</name>
<feature type="transmembrane region" description="Helical" evidence="1">
    <location>
        <begin position="125"/>
        <end position="148"/>
    </location>
</feature>
<accession>A0A942TC98</accession>
<keyword evidence="1" id="KW-1133">Transmembrane helix</keyword>
<organism evidence="2 3">
    <name type="scientific">Lederbergia citri</name>
    <dbReference type="NCBI Taxonomy" id="2833580"/>
    <lineage>
        <taxon>Bacteria</taxon>
        <taxon>Bacillati</taxon>
        <taxon>Bacillota</taxon>
        <taxon>Bacilli</taxon>
        <taxon>Bacillales</taxon>
        <taxon>Bacillaceae</taxon>
        <taxon>Lederbergia</taxon>
    </lineage>
</organism>
<keyword evidence="1" id="KW-0472">Membrane</keyword>
<feature type="transmembrane region" description="Helical" evidence="1">
    <location>
        <begin position="46"/>
        <end position="70"/>
    </location>
</feature>
<comment type="caution">
    <text evidence="2">The sequence shown here is derived from an EMBL/GenBank/DDBJ whole genome shotgun (WGS) entry which is preliminary data.</text>
</comment>
<gene>
    <name evidence="2" type="ORF">KHA97_03435</name>
</gene>
<evidence type="ECO:0000313" key="3">
    <source>
        <dbReference type="Proteomes" id="UP000681414"/>
    </source>
</evidence>
<dbReference type="AlphaFoldDB" id="A0A942TC98"/>
<sequence>MYKRREFGQGLFFIISNYIYWFTLTNIYFIFCNIIFFFAIITLEPIISNIIFIFLALIPTGPAITALCYVMDKLVREGEISPTKDFFLGYKLNFKDALKVWLPLLTAFFILIIDLQYFYQENTKFNQIMTIVFLAALFFLISFLLYVFPITAKYKFRIRDTYKLSIYYSFKKLKSTTGNIGILIISLFLIHITTNFLCFLIASVVSYLLTLNSREVMDEIKLNYTK</sequence>
<reference evidence="2 3" key="1">
    <citation type="submission" date="2021-05" db="EMBL/GenBank/DDBJ databases">
        <title>Novel Bacillus species.</title>
        <authorList>
            <person name="Liu G."/>
        </authorList>
    </citation>
    <scope>NUCLEOTIDE SEQUENCE [LARGE SCALE GENOMIC DNA]</scope>
    <source>
        <strain evidence="3">FJAT-49780</strain>
    </source>
</reference>